<feature type="domain" description="N-acetyltransferase" evidence="1">
    <location>
        <begin position="16"/>
        <end position="153"/>
    </location>
</feature>
<keyword evidence="2" id="KW-0808">Transferase</keyword>
<reference evidence="2 3" key="1">
    <citation type="submission" date="2013-10" db="EMBL/GenBank/DDBJ databases">
        <title>Salinisphaera halophila YIM 95161 Genome Sequencing.</title>
        <authorList>
            <person name="Lai Q."/>
            <person name="Li C."/>
            <person name="Shao Z."/>
        </authorList>
    </citation>
    <scope>NUCLEOTIDE SEQUENCE [LARGE SCALE GENOMIC DNA]</scope>
    <source>
        <strain evidence="2 3">YIM 95161</strain>
    </source>
</reference>
<organism evidence="2 3">
    <name type="scientific">Salinisphaera orenii YIM 95161</name>
    <dbReference type="NCBI Taxonomy" id="1051139"/>
    <lineage>
        <taxon>Bacteria</taxon>
        <taxon>Pseudomonadati</taxon>
        <taxon>Pseudomonadota</taxon>
        <taxon>Gammaproteobacteria</taxon>
        <taxon>Salinisphaerales</taxon>
        <taxon>Salinisphaeraceae</taxon>
        <taxon>Salinisphaera</taxon>
    </lineage>
</organism>
<sequence length="197" mass="22031">MTHWIEPTTLAGRHVSLEPLAPAHSPALADAARDGELWRLWYTFVPEPDAVEAYIETATAERAQGGLAFAVRERAGGSVIGSTRFCHVDAANRRAEIGYTWYAARFQRTAINSECKRLMLGHAFDTLGAIAVEFRTHWHNRASRAGITRLGAKQDGVLRNHQVSAEGIYRDTVVFSIIDIEWPAVRQNLDFQLERFG</sequence>
<dbReference type="PANTHER" id="PTHR43610">
    <property type="entry name" value="BLL6696 PROTEIN"/>
    <property type="match status" value="1"/>
</dbReference>
<name>A0A423PXE6_9GAMM</name>
<dbReference type="InterPro" id="IPR000182">
    <property type="entry name" value="GNAT_dom"/>
</dbReference>
<dbReference type="Proteomes" id="UP000285123">
    <property type="component" value="Unassembled WGS sequence"/>
</dbReference>
<evidence type="ECO:0000313" key="3">
    <source>
        <dbReference type="Proteomes" id="UP000285123"/>
    </source>
</evidence>
<dbReference type="OrthoDB" id="9801656at2"/>
<dbReference type="EMBL" id="AYKF01000076">
    <property type="protein sequence ID" value="ROO30254.1"/>
    <property type="molecule type" value="Genomic_DNA"/>
</dbReference>
<evidence type="ECO:0000259" key="1">
    <source>
        <dbReference type="Pfam" id="PF13302"/>
    </source>
</evidence>
<dbReference type="RefSeq" id="WP_123590873.1">
    <property type="nucleotide sequence ID" value="NZ_AYKF01000076.1"/>
</dbReference>
<comment type="caution">
    <text evidence="2">The sequence shown here is derived from an EMBL/GenBank/DDBJ whole genome shotgun (WGS) entry which is preliminary data.</text>
</comment>
<dbReference type="AlphaFoldDB" id="A0A423PXE6"/>
<dbReference type="Pfam" id="PF13302">
    <property type="entry name" value="Acetyltransf_3"/>
    <property type="match status" value="1"/>
</dbReference>
<dbReference type="Gene3D" id="3.40.630.30">
    <property type="match status" value="1"/>
</dbReference>
<dbReference type="PANTHER" id="PTHR43610:SF1">
    <property type="entry name" value="N-ACETYLTRANSFERASE DOMAIN-CONTAINING PROTEIN"/>
    <property type="match status" value="1"/>
</dbReference>
<dbReference type="InterPro" id="IPR016181">
    <property type="entry name" value="Acyl_CoA_acyltransferase"/>
</dbReference>
<dbReference type="GO" id="GO:0016747">
    <property type="term" value="F:acyltransferase activity, transferring groups other than amino-acyl groups"/>
    <property type="evidence" value="ECO:0007669"/>
    <property type="project" value="InterPro"/>
</dbReference>
<evidence type="ECO:0000313" key="2">
    <source>
        <dbReference type="EMBL" id="ROO30254.1"/>
    </source>
</evidence>
<protein>
    <submittedName>
        <fullName evidence="2">GCN5 family N-acetyltransferase</fullName>
    </submittedName>
</protein>
<dbReference type="SUPFAM" id="SSF55729">
    <property type="entry name" value="Acyl-CoA N-acyltransferases (Nat)"/>
    <property type="match status" value="1"/>
</dbReference>
<accession>A0A423PXE6</accession>
<gene>
    <name evidence="2" type="ORF">SAHL_07935</name>
</gene>
<proteinExistence type="predicted"/>